<protein>
    <recommendedName>
        <fullName evidence="3">Pre-mRNA-splicing factor 18</fullName>
    </recommendedName>
    <alternativeName>
        <fullName evidence="8">PRP18 homolog</fullName>
    </alternativeName>
</protein>
<dbReference type="InterPro" id="IPR014906">
    <property type="entry name" value="PRP4-like"/>
</dbReference>
<keyword evidence="5" id="KW-0747">Spliceosome</keyword>
<evidence type="ECO:0000259" key="9">
    <source>
        <dbReference type="SMART" id="SM00500"/>
    </source>
</evidence>
<dbReference type="SMART" id="SM00500">
    <property type="entry name" value="SFM"/>
    <property type="match status" value="1"/>
</dbReference>
<dbReference type="GO" id="GO:0071021">
    <property type="term" value="C:U2-type post-spliceosomal complex"/>
    <property type="evidence" value="ECO:0007669"/>
    <property type="project" value="TreeGrafter"/>
</dbReference>
<dbReference type="PANTHER" id="PTHR13007:SF19">
    <property type="entry name" value="PRE-MRNA-SPLICING FACTOR 18"/>
    <property type="match status" value="1"/>
</dbReference>
<feature type="domain" description="Pre-mRNA processing factor 4 (PRP4)-like" evidence="9">
    <location>
        <begin position="82"/>
        <end position="132"/>
    </location>
</feature>
<evidence type="ECO:0000256" key="2">
    <source>
        <dbReference type="ARBA" id="ARBA00008137"/>
    </source>
</evidence>
<gene>
    <name evidence="10" type="ORF">B4U79_08870</name>
</gene>
<organism evidence="10 11">
    <name type="scientific">Dinothrombium tinctorium</name>
    <dbReference type="NCBI Taxonomy" id="1965070"/>
    <lineage>
        <taxon>Eukaryota</taxon>
        <taxon>Metazoa</taxon>
        <taxon>Ecdysozoa</taxon>
        <taxon>Arthropoda</taxon>
        <taxon>Chelicerata</taxon>
        <taxon>Arachnida</taxon>
        <taxon>Acari</taxon>
        <taxon>Acariformes</taxon>
        <taxon>Trombidiformes</taxon>
        <taxon>Prostigmata</taxon>
        <taxon>Anystina</taxon>
        <taxon>Parasitengona</taxon>
        <taxon>Trombidioidea</taxon>
        <taxon>Trombidiidae</taxon>
        <taxon>Dinothrombium</taxon>
    </lineage>
</organism>
<evidence type="ECO:0000256" key="1">
    <source>
        <dbReference type="ARBA" id="ARBA00004324"/>
    </source>
</evidence>
<dbReference type="SUPFAM" id="SSF158230">
    <property type="entry name" value="PRP4-like"/>
    <property type="match status" value="1"/>
</dbReference>
<dbReference type="AlphaFoldDB" id="A0A3S3P8M6"/>
<dbReference type="Pfam" id="PF02840">
    <property type="entry name" value="Prp18"/>
    <property type="match status" value="1"/>
</dbReference>
<dbReference type="FunFam" id="4.10.280.110:FF:000001">
    <property type="entry name" value="pre-mRNA-splicing factor 18 isoform X2"/>
    <property type="match status" value="1"/>
</dbReference>
<proteinExistence type="inferred from homology"/>
<dbReference type="Proteomes" id="UP000285301">
    <property type="component" value="Unassembled WGS sequence"/>
</dbReference>
<evidence type="ECO:0000256" key="8">
    <source>
        <dbReference type="ARBA" id="ARBA00031388"/>
    </source>
</evidence>
<dbReference type="GO" id="GO:0000350">
    <property type="term" value="P:generation of catalytic spliceosome for second transesterification step"/>
    <property type="evidence" value="ECO:0007669"/>
    <property type="project" value="TreeGrafter"/>
</dbReference>
<evidence type="ECO:0000256" key="5">
    <source>
        <dbReference type="ARBA" id="ARBA00022728"/>
    </source>
</evidence>
<dbReference type="FunFam" id="1.20.940.10:FF:000002">
    <property type="entry name" value="Pre-mRNA processing factor 18"/>
    <property type="match status" value="1"/>
</dbReference>
<dbReference type="STRING" id="1965070.A0A3S3P8M6"/>
<dbReference type="PANTHER" id="PTHR13007">
    <property type="entry name" value="PRE-MRNA SPLICING FACTOR-RELATED"/>
    <property type="match status" value="1"/>
</dbReference>
<evidence type="ECO:0000256" key="6">
    <source>
        <dbReference type="ARBA" id="ARBA00023187"/>
    </source>
</evidence>
<dbReference type="EMBL" id="NCKU01000095">
    <property type="protein sequence ID" value="RWS17320.1"/>
    <property type="molecule type" value="Genomic_DNA"/>
</dbReference>
<dbReference type="OrthoDB" id="10261918at2759"/>
<name>A0A3S3P8M6_9ACAR</name>
<evidence type="ECO:0000256" key="4">
    <source>
        <dbReference type="ARBA" id="ARBA00022664"/>
    </source>
</evidence>
<evidence type="ECO:0000313" key="10">
    <source>
        <dbReference type="EMBL" id="RWS17320.1"/>
    </source>
</evidence>
<evidence type="ECO:0000256" key="7">
    <source>
        <dbReference type="ARBA" id="ARBA00023242"/>
    </source>
</evidence>
<dbReference type="Pfam" id="PF08799">
    <property type="entry name" value="PRP4"/>
    <property type="match status" value="1"/>
</dbReference>
<sequence length="353" mass="41124">MDVLKAEIERKRKLLESNSLITNERKFFKREALIQKHDQEYWERNKLLYTGGVDADDRPQNGEESNHSIATVKIDKVDERILPRKEVIRRLRERGEPILLFGETESESFARLRHLEIAEPEFNRGFRNDFQEAMEKVDQDFLQEILQSGGSNDGDTKQKMNDVKVEDMHTNLDEIKKSAVNLGKKKDESTNDCQIIYTFIKYLMELWGKKLNSRPETQKMTTQGKIASATYTQTQTYLKPLFKQLKSNKVAEDILKHLILISRYLLERDYVKANDAYLKMAIGNAPWPIGVTMVGIHARTGREKIFSQNIAHVLNDENQRKYIQGLKRLITQCQRLFPTDPSRSVEFNAIKDD</sequence>
<evidence type="ECO:0000256" key="3">
    <source>
        <dbReference type="ARBA" id="ARBA00018242"/>
    </source>
</evidence>
<dbReference type="GO" id="GO:0016607">
    <property type="term" value="C:nuclear speck"/>
    <property type="evidence" value="ECO:0007669"/>
    <property type="project" value="UniProtKB-SubCell"/>
</dbReference>
<keyword evidence="11" id="KW-1185">Reference proteome</keyword>
<comment type="subcellular location">
    <subcellularLocation>
        <location evidence="1">Nucleus speckle</location>
    </subcellularLocation>
</comment>
<dbReference type="Gene3D" id="4.10.280.110">
    <property type="entry name" value="Pre-mRNA processing factor 4 domain"/>
    <property type="match status" value="1"/>
</dbReference>
<accession>A0A3S3P8M6</accession>
<dbReference type="GO" id="GO:0046540">
    <property type="term" value="C:U4/U6 x U5 tri-snRNP complex"/>
    <property type="evidence" value="ECO:0007669"/>
    <property type="project" value="TreeGrafter"/>
</dbReference>
<dbReference type="InterPro" id="IPR004098">
    <property type="entry name" value="Prp18"/>
</dbReference>
<comment type="similarity">
    <text evidence="2">Belongs to the PRP18 family.</text>
</comment>
<reference evidence="10 11" key="1">
    <citation type="journal article" date="2018" name="Gigascience">
        <title>Genomes of trombidid mites reveal novel predicted allergens and laterally-transferred genes associated with secondary metabolism.</title>
        <authorList>
            <person name="Dong X."/>
            <person name="Chaisiri K."/>
            <person name="Xia D."/>
            <person name="Armstrong S.D."/>
            <person name="Fang Y."/>
            <person name="Donnelly M.J."/>
            <person name="Kadowaki T."/>
            <person name="McGarry J.W."/>
            <person name="Darby A.C."/>
            <person name="Makepeace B.L."/>
        </authorList>
    </citation>
    <scope>NUCLEOTIDE SEQUENCE [LARGE SCALE GENOMIC DNA]</scope>
    <source>
        <strain evidence="10">UoL-WK</strain>
    </source>
</reference>
<dbReference type="SUPFAM" id="SSF47938">
    <property type="entry name" value="Functional domain of the splicing factor Prp18"/>
    <property type="match status" value="1"/>
</dbReference>
<evidence type="ECO:0000313" key="11">
    <source>
        <dbReference type="Proteomes" id="UP000285301"/>
    </source>
</evidence>
<dbReference type="Gene3D" id="1.20.940.10">
    <property type="entry name" value="Functional domain of the splicing factor Prp18"/>
    <property type="match status" value="1"/>
</dbReference>
<keyword evidence="7" id="KW-0539">Nucleus</keyword>
<keyword evidence="6" id="KW-0508">mRNA splicing</keyword>
<keyword evidence="4" id="KW-0507">mRNA processing</keyword>
<comment type="caution">
    <text evidence="10">The sequence shown here is derived from an EMBL/GenBank/DDBJ whole genome shotgun (WGS) entry which is preliminary data.</text>
</comment>
<dbReference type="GO" id="GO:0005682">
    <property type="term" value="C:U5 snRNP"/>
    <property type="evidence" value="ECO:0007669"/>
    <property type="project" value="TreeGrafter"/>
</dbReference>
<dbReference type="InterPro" id="IPR039979">
    <property type="entry name" value="PRPF18"/>
</dbReference>
<dbReference type="InterPro" id="IPR036285">
    <property type="entry name" value="PRP4-like_sf"/>
</dbReference>